<proteinExistence type="predicted"/>
<protein>
    <submittedName>
        <fullName evidence="2">Uncharacterized protein</fullName>
    </submittedName>
</protein>
<evidence type="ECO:0000313" key="2">
    <source>
        <dbReference type="EMBL" id="KAK0367995.1"/>
    </source>
</evidence>
<evidence type="ECO:0000256" key="1">
    <source>
        <dbReference type="SAM" id="MobiDB-lite"/>
    </source>
</evidence>
<evidence type="ECO:0000313" key="3">
    <source>
        <dbReference type="Proteomes" id="UP001169217"/>
    </source>
</evidence>
<feature type="compositionally biased region" description="Polar residues" evidence="1">
    <location>
        <begin position="322"/>
        <end position="339"/>
    </location>
</feature>
<sequence>MSARFQKAWKIRSIKELHRELGYTSNRGRAKFKTVLTDFRDKALSAKGLDFEDFTTWHLPEHQEELHSMAGVFLDKHAEQLWPCDENPSQSNRLRYPKDQNEIQDLVFKILCRQSYGAEKTSKLRDRRTKNMDYYEDLQDEDYSHRSPDALGRMVEDCPTRIEREHFETIYVAATSTKATSHQPGQKDLIQKPMKRCAMTALDSACTGRRRPRLTTHLGCGLFSDNRTNIDYEQESIVVNESSIRSSSAQMGGHDETASDARPTNTETRSPTNSTFVVEAGSSEDRESLSGLGAEEQTNQGQLPARDVSTNFVHTNEGLAETGSTRETAGTSLPESTAAEQAGTRHDPMLPASHGSNLGVEGTPALSDVSNINQHVPEVEFSYGVAIQYPVHLRIPWTPRGHLAFKTLSELEIELRTVLEEGLTRTTGKQDFAGLKEFRIESWHFDVRGHGAILEFDVKRGREKQFEHMKRKVDEHMRLAIQMSPELRPSFDIEIHIVTGRDSGTRQAGGRSFA</sequence>
<dbReference type="EMBL" id="JARUPT010000991">
    <property type="protein sequence ID" value="KAK0367995.1"/>
    <property type="molecule type" value="Genomic_DNA"/>
</dbReference>
<comment type="caution">
    <text evidence="2">The sequence shown here is derived from an EMBL/GenBank/DDBJ whole genome shotgun (WGS) entry which is preliminary data.</text>
</comment>
<gene>
    <name evidence="2" type="ORF">CLIM01_14650</name>
</gene>
<reference evidence="2" key="1">
    <citation type="submission" date="2023-04" db="EMBL/GenBank/DDBJ databases">
        <title>Colletotrichum limetticola genome sequence.</title>
        <authorList>
            <person name="Baroncelli R."/>
        </authorList>
    </citation>
    <scope>NUCLEOTIDE SEQUENCE</scope>
    <source>
        <strain evidence="2">KLA-Anderson</strain>
    </source>
</reference>
<feature type="region of interest" description="Disordered" evidence="1">
    <location>
        <begin position="317"/>
        <end position="348"/>
    </location>
</feature>
<feature type="compositionally biased region" description="Polar residues" evidence="1">
    <location>
        <begin position="262"/>
        <end position="276"/>
    </location>
</feature>
<feature type="region of interest" description="Disordered" evidence="1">
    <location>
        <begin position="244"/>
        <end position="302"/>
    </location>
</feature>
<keyword evidence="3" id="KW-1185">Reference proteome</keyword>
<accession>A0ABQ9PDM5</accession>
<name>A0ABQ9PDM5_9PEZI</name>
<organism evidence="2 3">
    <name type="scientific">Colletotrichum limetticola</name>
    <dbReference type="NCBI Taxonomy" id="1209924"/>
    <lineage>
        <taxon>Eukaryota</taxon>
        <taxon>Fungi</taxon>
        <taxon>Dikarya</taxon>
        <taxon>Ascomycota</taxon>
        <taxon>Pezizomycotina</taxon>
        <taxon>Sordariomycetes</taxon>
        <taxon>Hypocreomycetidae</taxon>
        <taxon>Glomerellales</taxon>
        <taxon>Glomerellaceae</taxon>
        <taxon>Colletotrichum</taxon>
        <taxon>Colletotrichum acutatum species complex</taxon>
    </lineage>
</organism>
<dbReference type="Proteomes" id="UP001169217">
    <property type="component" value="Unassembled WGS sequence"/>
</dbReference>